<dbReference type="Pfam" id="PF00389">
    <property type="entry name" value="2-Hacid_dh"/>
    <property type="match status" value="1"/>
</dbReference>
<name>A0A830H402_9CHLO</name>
<reference evidence="7" key="1">
    <citation type="submission" date="2020-10" db="EMBL/GenBank/DDBJ databases">
        <title>Unveiling of a novel bifunctional photoreceptor, Dualchrome1, isolated from a cosmopolitan green alga.</title>
        <authorList>
            <person name="Suzuki S."/>
            <person name="Kawachi M."/>
        </authorList>
    </citation>
    <scope>NUCLEOTIDE SEQUENCE</scope>
    <source>
        <strain evidence="7">NIES 2893</strain>
    </source>
</reference>
<dbReference type="PROSITE" id="PS00671">
    <property type="entry name" value="D_2_HYDROXYACID_DH_3"/>
    <property type="match status" value="1"/>
</dbReference>
<organism evidence="7 8">
    <name type="scientific">Pycnococcus provasolii</name>
    <dbReference type="NCBI Taxonomy" id="41880"/>
    <lineage>
        <taxon>Eukaryota</taxon>
        <taxon>Viridiplantae</taxon>
        <taxon>Chlorophyta</taxon>
        <taxon>Pseudoscourfieldiophyceae</taxon>
        <taxon>Pseudoscourfieldiales</taxon>
        <taxon>Pycnococcaceae</taxon>
        <taxon>Pycnococcus</taxon>
    </lineage>
</organism>
<dbReference type="PANTHER" id="PTHR43761:SF1">
    <property type="entry name" value="D-ISOMER SPECIFIC 2-HYDROXYACID DEHYDROGENASE CATALYTIC DOMAIN-CONTAINING PROTEIN-RELATED"/>
    <property type="match status" value="1"/>
</dbReference>
<dbReference type="AlphaFoldDB" id="A0A830H402"/>
<evidence type="ECO:0000259" key="5">
    <source>
        <dbReference type="Pfam" id="PF00389"/>
    </source>
</evidence>
<comment type="similarity">
    <text evidence="1 4">Belongs to the D-isomer specific 2-hydroxyacid dehydrogenase family.</text>
</comment>
<dbReference type="Gene3D" id="3.40.50.720">
    <property type="entry name" value="NAD(P)-binding Rossmann-like Domain"/>
    <property type="match status" value="2"/>
</dbReference>
<keyword evidence="8" id="KW-1185">Reference proteome</keyword>
<sequence>MSRLLFLNAERVDWARDLDFTPLEVAMTSVQGRQALSNKDSGNRVVDAIYRPEVSAGILSPQDIAALVTPLHAVVVTKEMPVTAETIDALPDSVKLIVEAGTGFNNIDLDAASSKNIKVCNVPAYSTDAVASLVMTFVLSLSCSMQTTQRRWQSGDTDSWKGLGTLPHFELAGKTIGLVGGRGAIGSRVADLARAFGMHVLISSRSSAPCGKEGVEVVNLDDLLARSDFVSVHCPSNAETRGLIGAPQFARMKTTAYLINTARGNILDESALADALKNKSIAGAGLDVMVVEPLPASSPLFQCDNVLLTPHIGWKRAETRQRLLAGVAENIDAFFKGSPKNVVN</sequence>
<dbReference type="SUPFAM" id="SSF51735">
    <property type="entry name" value="NAD(P)-binding Rossmann-fold domains"/>
    <property type="match status" value="1"/>
</dbReference>
<dbReference type="OrthoDB" id="9991913at2759"/>
<protein>
    <recommendedName>
        <fullName evidence="9">Glycerate dehydrogenase</fullName>
    </recommendedName>
</protein>
<keyword evidence="2 4" id="KW-0560">Oxidoreductase</keyword>
<dbReference type="EMBL" id="BNJQ01000002">
    <property type="protein sequence ID" value="GHP01856.1"/>
    <property type="molecule type" value="Genomic_DNA"/>
</dbReference>
<dbReference type="InterPro" id="IPR050418">
    <property type="entry name" value="D-iso_2-hydroxyacid_DH_PdxB"/>
</dbReference>
<evidence type="ECO:0008006" key="9">
    <source>
        <dbReference type="Google" id="ProtNLM"/>
    </source>
</evidence>
<proteinExistence type="inferred from homology"/>
<accession>A0A830H402</accession>
<keyword evidence="3" id="KW-0520">NAD</keyword>
<evidence type="ECO:0000313" key="8">
    <source>
        <dbReference type="Proteomes" id="UP000660262"/>
    </source>
</evidence>
<dbReference type="InterPro" id="IPR029753">
    <property type="entry name" value="D-isomer_DH_CS"/>
</dbReference>
<dbReference type="GO" id="GO:0051287">
    <property type="term" value="F:NAD binding"/>
    <property type="evidence" value="ECO:0007669"/>
    <property type="project" value="InterPro"/>
</dbReference>
<comment type="caution">
    <text evidence="7">The sequence shown here is derived from an EMBL/GenBank/DDBJ whole genome shotgun (WGS) entry which is preliminary data.</text>
</comment>
<dbReference type="InterPro" id="IPR036291">
    <property type="entry name" value="NAD(P)-bd_dom_sf"/>
</dbReference>
<dbReference type="Pfam" id="PF02826">
    <property type="entry name" value="2-Hacid_dh_C"/>
    <property type="match status" value="1"/>
</dbReference>
<dbReference type="GO" id="GO:0016616">
    <property type="term" value="F:oxidoreductase activity, acting on the CH-OH group of donors, NAD or NADP as acceptor"/>
    <property type="evidence" value="ECO:0007669"/>
    <property type="project" value="InterPro"/>
</dbReference>
<dbReference type="SUPFAM" id="SSF52283">
    <property type="entry name" value="Formate/glycerate dehydrogenase catalytic domain-like"/>
    <property type="match status" value="1"/>
</dbReference>
<dbReference type="InterPro" id="IPR006140">
    <property type="entry name" value="D-isomer_DH_NAD-bd"/>
</dbReference>
<feature type="domain" description="D-isomer specific 2-hydroxyacid dehydrogenase catalytic" evidence="5">
    <location>
        <begin position="59"/>
        <end position="344"/>
    </location>
</feature>
<dbReference type="PANTHER" id="PTHR43761">
    <property type="entry name" value="D-ISOMER SPECIFIC 2-HYDROXYACID DEHYDROGENASE FAMILY PROTEIN (AFU_ORTHOLOGUE AFUA_1G13630)"/>
    <property type="match status" value="1"/>
</dbReference>
<dbReference type="Proteomes" id="UP000660262">
    <property type="component" value="Unassembled WGS sequence"/>
</dbReference>
<dbReference type="FunFam" id="3.40.50.720:FF:000203">
    <property type="entry name" value="D-3-phosphoglycerate dehydrogenase (SerA)"/>
    <property type="match status" value="1"/>
</dbReference>
<evidence type="ECO:0000259" key="6">
    <source>
        <dbReference type="Pfam" id="PF02826"/>
    </source>
</evidence>
<dbReference type="PROSITE" id="PS00670">
    <property type="entry name" value="D_2_HYDROXYACID_DH_2"/>
    <property type="match status" value="1"/>
</dbReference>
<evidence type="ECO:0000313" key="7">
    <source>
        <dbReference type="EMBL" id="GHP01856.1"/>
    </source>
</evidence>
<evidence type="ECO:0000256" key="2">
    <source>
        <dbReference type="ARBA" id="ARBA00023002"/>
    </source>
</evidence>
<evidence type="ECO:0000256" key="3">
    <source>
        <dbReference type="ARBA" id="ARBA00023027"/>
    </source>
</evidence>
<dbReference type="InterPro" id="IPR006139">
    <property type="entry name" value="D-isomer_2_OHA_DH_cat_dom"/>
</dbReference>
<feature type="domain" description="D-isomer specific 2-hydroxyacid dehydrogenase NAD-binding" evidence="6">
    <location>
        <begin position="137"/>
        <end position="313"/>
    </location>
</feature>
<evidence type="ECO:0000256" key="1">
    <source>
        <dbReference type="ARBA" id="ARBA00005854"/>
    </source>
</evidence>
<evidence type="ECO:0000256" key="4">
    <source>
        <dbReference type="RuleBase" id="RU003719"/>
    </source>
</evidence>
<gene>
    <name evidence="7" type="ORF">PPROV_000061300</name>
</gene>